<dbReference type="Gene3D" id="1.10.439.10">
    <property type="entry name" value="Penicillin Amidohydrolase, domain 1"/>
    <property type="match status" value="1"/>
</dbReference>
<dbReference type="RefSeq" id="WP_341411781.1">
    <property type="nucleotide sequence ID" value="NZ_JBBUTH010000009.1"/>
</dbReference>
<evidence type="ECO:0000256" key="1">
    <source>
        <dbReference type="ARBA" id="ARBA00006586"/>
    </source>
</evidence>
<dbReference type="InterPro" id="IPR029055">
    <property type="entry name" value="Ntn_hydrolases_N"/>
</dbReference>
<keyword evidence="5" id="KW-1185">Reference proteome</keyword>
<dbReference type="PANTHER" id="PTHR34218:SF4">
    <property type="entry name" value="ACYL-HOMOSERINE LACTONE ACYLASE QUIP"/>
    <property type="match status" value="1"/>
</dbReference>
<evidence type="ECO:0000256" key="2">
    <source>
        <dbReference type="ARBA" id="ARBA00022801"/>
    </source>
</evidence>
<protein>
    <submittedName>
        <fullName evidence="4">Penicillin acylase family protein</fullName>
        <ecNumber evidence="4">3.5.1.-</ecNumber>
    </submittedName>
</protein>
<evidence type="ECO:0000313" key="5">
    <source>
        <dbReference type="Proteomes" id="UP001365405"/>
    </source>
</evidence>
<evidence type="ECO:0000256" key="3">
    <source>
        <dbReference type="ARBA" id="ARBA00023145"/>
    </source>
</evidence>
<keyword evidence="2 4" id="KW-0378">Hydrolase</keyword>
<dbReference type="PIRSF" id="PIRSF001227">
    <property type="entry name" value="Pen_acylase"/>
    <property type="match status" value="1"/>
</dbReference>
<dbReference type="InterPro" id="IPR043147">
    <property type="entry name" value="Penicillin_amidase_A-knob"/>
</dbReference>
<dbReference type="GO" id="GO:0016787">
    <property type="term" value="F:hydrolase activity"/>
    <property type="evidence" value="ECO:0007669"/>
    <property type="project" value="UniProtKB-KW"/>
</dbReference>
<comment type="caution">
    <text evidence="4">The sequence shown here is derived from an EMBL/GenBank/DDBJ whole genome shotgun (WGS) entry which is preliminary data.</text>
</comment>
<dbReference type="Gene3D" id="2.30.120.10">
    <property type="match status" value="1"/>
</dbReference>
<keyword evidence="3" id="KW-0865">Zymogen</keyword>
<dbReference type="InterPro" id="IPR002692">
    <property type="entry name" value="S45"/>
</dbReference>
<dbReference type="InterPro" id="IPR043146">
    <property type="entry name" value="Penicillin_amidase_N_B-knob"/>
</dbReference>
<gene>
    <name evidence="4" type="ORF">AACH10_17560</name>
</gene>
<reference evidence="4 5" key="1">
    <citation type="submission" date="2024-04" db="EMBL/GenBank/DDBJ databases">
        <title>Novel species of the genus Ideonella isolated from streams.</title>
        <authorList>
            <person name="Lu H."/>
        </authorList>
    </citation>
    <scope>NUCLEOTIDE SEQUENCE [LARGE SCALE GENOMIC DNA]</scope>
    <source>
        <strain evidence="4 5">DXS22W</strain>
    </source>
</reference>
<dbReference type="Proteomes" id="UP001365405">
    <property type="component" value="Unassembled WGS sequence"/>
</dbReference>
<dbReference type="SUPFAM" id="SSF56235">
    <property type="entry name" value="N-terminal nucleophile aminohydrolases (Ntn hydrolases)"/>
    <property type="match status" value="1"/>
</dbReference>
<dbReference type="EC" id="3.5.1.-" evidence="4"/>
<proteinExistence type="inferred from homology"/>
<dbReference type="CDD" id="cd03747">
    <property type="entry name" value="Ntn_PGA_like"/>
    <property type="match status" value="1"/>
</dbReference>
<dbReference type="Gene3D" id="3.60.20.10">
    <property type="entry name" value="Glutamine Phosphoribosylpyrophosphate, subunit 1, domain 1"/>
    <property type="match status" value="1"/>
</dbReference>
<dbReference type="Gene3D" id="1.10.1400.10">
    <property type="match status" value="1"/>
</dbReference>
<dbReference type="InterPro" id="IPR014395">
    <property type="entry name" value="Pen/GL7ACA/AHL_acylase"/>
</dbReference>
<dbReference type="InterPro" id="IPR023343">
    <property type="entry name" value="Penicillin_amidase_dom1"/>
</dbReference>
<name>A0ABU9CJN9_9BURK</name>
<dbReference type="Pfam" id="PF01804">
    <property type="entry name" value="Penicil_amidase"/>
    <property type="match status" value="1"/>
</dbReference>
<organism evidence="4 5">
    <name type="scientific">Pseudaquabacterium inlustre</name>
    <dbReference type="NCBI Taxonomy" id="2984192"/>
    <lineage>
        <taxon>Bacteria</taxon>
        <taxon>Pseudomonadati</taxon>
        <taxon>Pseudomonadota</taxon>
        <taxon>Betaproteobacteria</taxon>
        <taxon>Burkholderiales</taxon>
        <taxon>Sphaerotilaceae</taxon>
        <taxon>Pseudaquabacterium</taxon>
    </lineage>
</organism>
<comment type="similarity">
    <text evidence="1">Belongs to the peptidase S45 family.</text>
</comment>
<dbReference type="PANTHER" id="PTHR34218">
    <property type="entry name" value="PEPTIDASE S45 PENICILLIN AMIDASE"/>
    <property type="match status" value="1"/>
</dbReference>
<accession>A0ABU9CJN9</accession>
<dbReference type="EMBL" id="JBBUTH010000009">
    <property type="protein sequence ID" value="MEK8052063.1"/>
    <property type="molecule type" value="Genomic_DNA"/>
</dbReference>
<sequence length="823" mass="89675">MTRRWLRRIVTLLLWLLIGAAVAGWIYSRRVLPQTEGTLSLPGLRAEVRIERDRHGIPTIRAASVSDAMYGLGVVHAQDRLWQMETHRRIGAGRLAEAFGDGALDTDKFIRTLGVRRAAAAQWAKASPAAREALTAYAAGVNAVIAQLKARPPEFMLLGIQPEPWTPEDSLSWAIMMALDLGANWQAEVLRLRLAMLLPKPRIDELMPPYAGDSVPATQDYVAFYRGLKLDARQAGAPGLPGLGDAHLQRLLALAPEAEIDGLGSNSWVLAGSRSTTGAPLLANDPHLKLSAPALWYFARLVAPGLDVAGASMPGLASIVMGQNARIAWGMTNTGPDVQDTYLERLHASDPAQYQTPEGWARFETRQEQIAVRGQAPVTITVRSTRHGPVISDVAVAGVADEALGPKAKPGYVLALRWTGLDTDQDIMAASLMMMAADSVEAFVQAASTWVAPMQNMAVADRDGHIGLVSPGRVPLRKPDNDLQGLAPAPGWDARYDWAGFLPVAELPQVRDPAKGYVANANQKITPPGYPHFISHQWALPFRHQRIEQMIDARPKHSLDDLAVMHGDVKSLAVARLLPRLLQARSSHPLAAAAMKALQGFDGTMAADQAAPLIFWAWNRQLSQRVLADEVGAAIYERMLGQRGYFDALEGVLARDDGWWCDDKATPAVETCAEQVNAAFTAALDELQALQGADVAAWQWGRAHQARSEHRPFSRVKALARWFEIRQPVGGDTYTVNVSRVSLKPDATTGEYYLDEHGPSLRGLYDLADRGRSRIVHSTGQSGIPWSPQYRSLAEVWRGVGYVPLFPPAGGEGWQTLVVTPAK</sequence>
<evidence type="ECO:0000313" key="4">
    <source>
        <dbReference type="EMBL" id="MEK8052063.1"/>
    </source>
</evidence>